<evidence type="ECO:0000313" key="2">
    <source>
        <dbReference type="Proteomes" id="UP000887540"/>
    </source>
</evidence>
<dbReference type="InterPro" id="IPR052322">
    <property type="entry name" value="Mito_rRNA_Mtase_NSUN4"/>
</dbReference>
<sequence length="162" mass="17608">MWSTIFIGLCFASVDCAIEYSLTKFERHIGCATIGCFASPQYKIYWGASNMVLDGSVLAITIVVGIQLRKIKTKSASVSVGHKESSTVEQINKLSMGILIVGFFFLLIPSAGVGIAEFLGLGIFKSIGPFYTMGLLIAGVSNSFLYIGLHLDLRKAAKRLMW</sequence>
<feature type="transmembrane region" description="Helical" evidence="1">
    <location>
        <begin position="44"/>
        <end position="66"/>
    </location>
</feature>
<keyword evidence="1" id="KW-0812">Transmembrane</keyword>
<feature type="transmembrane region" description="Helical" evidence="1">
    <location>
        <begin position="130"/>
        <end position="151"/>
    </location>
</feature>
<dbReference type="PANTHER" id="PTHR46955:SF3">
    <property type="entry name" value="G_PROTEIN_RECEP_F1_2 DOMAIN-CONTAINING PROTEIN"/>
    <property type="match status" value="1"/>
</dbReference>
<feature type="transmembrane region" description="Helical" evidence="1">
    <location>
        <begin position="98"/>
        <end position="124"/>
    </location>
</feature>
<protein>
    <submittedName>
        <fullName evidence="3">Uncharacterized protein</fullName>
    </submittedName>
</protein>
<dbReference type="PANTHER" id="PTHR46955">
    <property type="entry name" value="PROTEIN CBG01349-RELATED"/>
    <property type="match status" value="1"/>
</dbReference>
<keyword evidence="1" id="KW-1133">Transmembrane helix</keyword>
<dbReference type="Proteomes" id="UP000887540">
    <property type="component" value="Unplaced"/>
</dbReference>
<dbReference type="Gene3D" id="1.20.1070.10">
    <property type="entry name" value="Rhodopsin 7-helix transmembrane proteins"/>
    <property type="match status" value="1"/>
</dbReference>
<dbReference type="Pfam" id="PF10316">
    <property type="entry name" value="7TM_GPCR_Srbc"/>
    <property type="match status" value="1"/>
</dbReference>
<dbReference type="InterPro" id="IPR019420">
    <property type="entry name" value="7TM_GPCR_serpentine_rcpt_Srbc"/>
</dbReference>
<evidence type="ECO:0000313" key="3">
    <source>
        <dbReference type="WBParaSite" id="ACRNAN_scaffold1380.g12307.t1"/>
    </source>
</evidence>
<keyword evidence="2" id="KW-1185">Reference proteome</keyword>
<proteinExistence type="predicted"/>
<reference evidence="3" key="1">
    <citation type="submission" date="2022-11" db="UniProtKB">
        <authorList>
            <consortium name="WormBaseParasite"/>
        </authorList>
    </citation>
    <scope>IDENTIFICATION</scope>
</reference>
<keyword evidence="1" id="KW-0472">Membrane</keyword>
<evidence type="ECO:0000256" key="1">
    <source>
        <dbReference type="SAM" id="Phobius"/>
    </source>
</evidence>
<name>A0A914CRQ2_9BILA</name>
<dbReference type="AlphaFoldDB" id="A0A914CRQ2"/>
<dbReference type="WBParaSite" id="ACRNAN_scaffold1380.g12307.t1">
    <property type="protein sequence ID" value="ACRNAN_scaffold1380.g12307.t1"/>
    <property type="gene ID" value="ACRNAN_scaffold1380.g12307"/>
</dbReference>
<accession>A0A914CRQ2</accession>
<organism evidence="2 3">
    <name type="scientific">Acrobeloides nanus</name>
    <dbReference type="NCBI Taxonomy" id="290746"/>
    <lineage>
        <taxon>Eukaryota</taxon>
        <taxon>Metazoa</taxon>
        <taxon>Ecdysozoa</taxon>
        <taxon>Nematoda</taxon>
        <taxon>Chromadorea</taxon>
        <taxon>Rhabditida</taxon>
        <taxon>Tylenchina</taxon>
        <taxon>Cephalobomorpha</taxon>
        <taxon>Cephaloboidea</taxon>
        <taxon>Cephalobidae</taxon>
        <taxon>Acrobeloides</taxon>
    </lineage>
</organism>